<dbReference type="InParanoid" id="B0W4T6"/>
<reference evidence="2" key="2">
    <citation type="submission" date="2020-05" db="UniProtKB">
        <authorList>
            <consortium name="EnsemblMetazoa"/>
        </authorList>
    </citation>
    <scope>IDENTIFICATION</scope>
    <source>
        <strain evidence="2">JHB</strain>
    </source>
</reference>
<dbReference type="EMBL" id="DS231839">
    <property type="protein sequence ID" value="EDS34274.1"/>
    <property type="molecule type" value="Genomic_DNA"/>
</dbReference>
<reference evidence="1" key="1">
    <citation type="submission" date="2007-03" db="EMBL/GenBank/DDBJ databases">
        <title>Annotation of Culex pipiens quinquefasciatus.</title>
        <authorList>
            <consortium name="The Broad Institute Genome Sequencing Platform"/>
            <person name="Atkinson P.W."/>
            <person name="Hemingway J."/>
            <person name="Christensen B.M."/>
            <person name="Higgs S."/>
            <person name="Kodira C."/>
            <person name="Hannick L."/>
            <person name="Megy K."/>
            <person name="O'Leary S."/>
            <person name="Pearson M."/>
            <person name="Haas B.J."/>
            <person name="Mauceli E."/>
            <person name="Wortman J.R."/>
            <person name="Lee N.H."/>
            <person name="Guigo R."/>
            <person name="Stanke M."/>
            <person name="Alvarado L."/>
            <person name="Amedeo P."/>
            <person name="Antoine C.H."/>
            <person name="Arensburger P."/>
            <person name="Bidwell S.L."/>
            <person name="Crawford M."/>
            <person name="Camaro F."/>
            <person name="Devon K."/>
            <person name="Engels R."/>
            <person name="Hammond M."/>
            <person name="Howarth C."/>
            <person name="Koehrsen M."/>
            <person name="Lawson D."/>
            <person name="Montgomery P."/>
            <person name="Nene V."/>
            <person name="Nusbaum C."/>
            <person name="Puiu D."/>
            <person name="Romero-Severson J."/>
            <person name="Severson D.W."/>
            <person name="Shumway M."/>
            <person name="Sisk P."/>
            <person name="Stolte C."/>
            <person name="Zeng Q."/>
            <person name="Eisenstadt E."/>
            <person name="Fraser-Liggett C."/>
            <person name="Strausberg R."/>
            <person name="Galagan J."/>
            <person name="Birren B."/>
            <person name="Collins F.H."/>
        </authorList>
    </citation>
    <scope>NUCLEOTIDE SEQUENCE [LARGE SCALE GENOMIC DNA]</scope>
    <source>
        <strain evidence="1">JHB</strain>
    </source>
</reference>
<dbReference type="EnsemblMetazoa" id="CPIJ001943-RA">
    <property type="protein sequence ID" value="CPIJ001943-PA"/>
    <property type="gene ID" value="CPIJ001943"/>
</dbReference>
<dbReference type="SMART" id="SM00675">
    <property type="entry name" value="DM11"/>
    <property type="match status" value="1"/>
</dbReference>
<evidence type="ECO:0000313" key="1">
    <source>
        <dbReference type="EMBL" id="EDS34274.1"/>
    </source>
</evidence>
<evidence type="ECO:0000313" key="2">
    <source>
        <dbReference type="EnsemblMetazoa" id="CPIJ001943-PA"/>
    </source>
</evidence>
<dbReference type="AlphaFoldDB" id="B0W4T6"/>
<accession>B0W4T6</accession>
<organism>
    <name type="scientific">Culex quinquefasciatus</name>
    <name type="common">Southern house mosquito</name>
    <name type="synonym">Culex pungens</name>
    <dbReference type="NCBI Taxonomy" id="7176"/>
    <lineage>
        <taxon>Eukaryota</taxon>
        <taxon>Metazoa</taxon>
        <taxon>Ecdysozoa</taxon>
        <taxon>Arthropoda</taxon>
        <taxon>Hexapoda</taxon>
        <taxon>Insecta</taxon>
        <taxon>Pterygota</taxon>
        <taxon>Neoptera</taxon>
        <taxon>Endopterygota</taxon>
        <taxon>Diptera</taxon>
        <taxon>Nematocera</taxon>
        <taxon>Culicoidea</taxon>
        <taxon>Culicidae</taxon>
        <taxon>Culicinae</taxon>
        <taxon>Culicini</taxon>
        <taxon>Culex</taxon>
        <taxon>Culex</taxon>
    </lineage>
</organism>
<evidence type="ECO:0008006" key="4">
    <source>
        <dbReference type="Google" id="ProtNLM"/>
    </source>
</evidence>
<keyword evidence="3" id="KW-1185">Reference proteome</keyword>
<dbReference type="HOGENOM" id="CLU_1483397_0_0_1"/>
<dbReference type="Proteomes" id="UP000002320">
    <property type="component" value="Unassembled WGS sequence"/>
</dbReference>
<gene>
    <name evidence="2" type="primary">6033244</name>
    <name evidence="1" type="ORF">CpipJ_CPIJ001943</name>
</gene>
<dbReference type="OrthoDB" id="7728951at2759"/>
<dbReference type="InterPro" id="IPR006601">
    <property type="entry name" value="Uncharacterised_DM11_DROME"/>
</dbReference>
<evidence type="ECO:0000313" key="3">
    <source>
        <dbReference type="Proteomes" id="UP000002320"/>
    </source>
</evidence>
<name>B0W4T6_CULQU</name>
<dbReference type="VEuPathDB" id="VectorBase:CPIJ001943"/>
<sequence length="180" mass="20941">MLPSWNKNEKRRTTFFPGEGKVLVDVDDEVYECENSLPIAAVLFSNLEYTLDDDKVLTINGRIDITDDYEAPIGLNFSTQHLERGEWRTGVFSSLIKDFCPDILNPMKPWYFVTKTLNQTKCPYKKGHVEIMDDFKYGTYGVPIPFNMLGEWKLFWEISTKRNGQMVKECNMQRVFLTDG</sequence>
<proteinExistence type="predicted"/>
<dbReference type="KEGG" id="cqu:CpipJ_CPIJ001943"/>
<dbReference type="VEuPathDB" id="VectorBase:CQUJHB001900"/>
<protein>
    <recommendedName>
        <fullName evidence="4">MD-2-related lipid-recognition domain-containing protein</fullName>
    </recommendedName>
</protein>